<proteinExistence type="predicted"/>
<dbReference type="InterPro" id="IPR009061">
    <property type="entry name" value="DNA-bd_dom_put_sf"/>
</dbReference>
<dbReference type="EMBL" id="SNYN01000010">
    <property type="protein sequence ID" value="TDQ51560.1"/>
    <property type="molecule type" value="Genomic_DNA"/>
</dbReference>
<reference evidence="6 7" key="1">
    <citation type="submission" date="2019-03" db="EMBL/GenBank/DDBJ databases">
        <title>Genomic Encyclopedia of Type Strains, Phase IV (KMG-IV): sequencing the most valuable type-strain genomes for metagenomic binning, comparative biology and taxonomic classification.</title>
        <authorList>
            <person name="Goeker M."/>
        </authorList>
    </citation>
    <scope>NUCLEOTIDE SEQUENCE [LARGE SCALE GENOMIC DNA]</scope>
    <source>
        <strain evidence="6 7">DSM 46770</strain>
    </source>
</reference>
<comment type="caution">
    <text evidence="6">The sequence shown here is derived from an EMBL/GenBank/DDBJ whole genome shotgun (WGS) entry which is preliminary data.</text>
</comment>
<dbReference type="Gene3D" id="1.10.1660.10">
    <property type="match status" value="1"/>
</dbReference>
<evidence type="ECO:0000313" key="6">
    <source>
        <dbReference type="EMBL" id="TDQ51560.1"/>
    </source>
</evidence>
<accession>A0A4R6UW28</accession>
<evidence type="ECO:0000259" key="5">
    <source>
        <dbReference type="PROSITE" id="PS50937"/>
    </source>
</evidence>
<sequence>MTSTAMPPASAPRTLRAVAESVGVSPMAVRLYENRGLVVSTRRSDGSRVYQEGDVVRLRRVVELLDQGVDFTTIRYVLDASPDR</sequence>
<evidence type="ECO:0000313" key="7">
    <source>
        <dbReference type="Proteomes" id="UP000295281"/>
    </source>
</evidence>
<gene>
    <name evidence="6" type="ORF">EV190_11048</name>
</gene>
<keyword evidence="1" id="KW-0678">Repressor</keyword>
<evidence type="ECO:0000256" key="2">
    <source>
        <dbReference type="ARBA" id="ARBA00023015"/>
    </source>
</evidence>
<dbReference type="AlphaFoldDB" id="A0A4R6UW28"/>
<keyword evidence="7" id="KW-1185">Reference proteome</keyword>
<evidence type="ECO:0000256" key="1">
    <source>
        <dbReference type="ARBA" id="ARBA00022491"/>
    </source>
</evidence>
<dbReference type="PROSITE" id="PS50937">
    <property type="entry name" value="HTH_MERR_2"/>
    <property type="match status" value="1"/>
</dbReference>
<evidence type="ECO:0000256" key="4">
    <source>
        <dbReference type="ARBA" id="ARBA00023163"/>
    </source>
</evidence>
<dbReference type="Pfam" id="PF13411">
    <property type="entry name" value="MerR_1"/>
    <property type="match status" value="1"/>
</dbReference>
<dbReference type="PRINTS" id="PR00040">
    <property type="entry name" value="HTHMERR"/>
</dbReference>
<keyword evidence="2" id="KW-0805">Transcription regulation</keyword>
<dbReference type="GO" id="GO:0003700">
    <property type="term" value="F:DNA-binding transcription factor activity"/>
    <property type="evidence" value="ECO:0007669"/>
    <property type="project" value="InterPro"/>
</dbReference>
<dbReference type="PANTHER" id="PTHR30204">
    <property type="entry name" value="REDOX-CYCLING DRUG-SENSING TRANSCRIPTIONAL ACTIVATOR SOXR"/>
    <property type="match status" value="1"/>
</dbReference>
<evidence type="ECO:0000256" key="3">
    <source>
        <dbReference type="ARBA" id="ARBA00023125"/>
    </source>
</evidence>
<dbReference type="SUPFAM" id="SSF46955">
    <property type="entry name" value="Putative DNA-binding domain"/>
    <property type="match status" value="1"/>
</dbReference>
<keyword evidence="4" id="KW-0804">Transcription</keyword>
<feature type="domain" description="HTH merR-type" evidence="5">
    <location>
        <begin position="18"/>
        <end position="80"/>
    </location>
</feature>
<dbReference type="Proteomes" id="UP000295281">
    <property type="component" value="Unassembled WGS sequence"/>
</dbReference>
<dbReference type="InterPro" id="IPR000551">
    <property type="entry name" value="MerR-type_HTH_dom"/>
</dbReference>
<protein>
    <submittedName>
        <fullName evidence="6">MerR-like DNA binding protein</fullName>
    </submittedName>
</protein>
<name>A0A4R6UW28_9ACTN</name>
<dbReference type="RefSeq" id="WP_133741982.1">
    <property type="nucleotide sequence ID" value="NZ_SNYN01000010.1"/>
</dbReference>
<dbReference type="PANTHER" id="PTHR30204:SF69">
    <property type="entry name" value="MERR-FAMILY TRANSCRIPTIONAL REGULATOR"/>
    <property type="match status" value="1"/>
</dbReference>
<keyword evidence="3" id="KW-0238">DNA-binding</keyword>
<dbReference type="CDD" id="cd00592">
    <property type="entry name" value="HTH_MerR-like"/>
    <property type="match status" value="1"/>
</dbReference>
<dbReference type="GO" id="GO:0003677">
    <property type="term" value="F:DNA binding"/>
    <property type="evidence" value="ECO:0007669"/>
    <property type="project" value="UniProtKB-KW"/>
</dbReference>
<organism evidence="6 7">
    <name type="scientific">Actinorugispora endophytica</name>
    <dbReference type="NCBI Taxonomy" id="1605990"/>
    <lineage>
        <taxon>Bacteria</taxon>
        <taxon>Bacillati</taxon>
        <taxon>Actinomycetota</taxon>
        <taxon>Actinomycetes</taxon>
        <taxon>Streptosporangiales</taxon>
        <taxon>Nocardiopsidaceae</taxon>
        <taxon>Actinorugispora</taxon>
    </lineage>
</organism>
<dbReference type="SMART" id="SM00422">
    <property type="entry name" value="HTH_MERR"/>
    <property type="match status" value="1"/>
</dbReference>
<dbReference type="InterPro" id="IPR047057">
    <property type="entry name" value="MerR_fam"/>
</dbReference>
<dbReference type="OrthoDB" id="9802944at2"/>